<evidence type="ECO:0000256" key="3">
    <source>
        <dbReference type="ARBA" id="ARBA00022692"/>
    </source>
</evidence>
<comment type="caution">
    <text evidence="7">The sequence shown here is derived from an EMBL/GenBank/DDBJ whole genome shotgun (WGS) entry which is preliminary data.</text>
</comment>
<dbReference type="EMBL" id="WMBQ01000001">
    <property type="protein sequence ID" value="MTD94035.1"/>
    <property type="molecule type" value="Genomic_DNA"/>
</dbReference>
<feature type="transmembrane region" description="Helical" evidence="6">
    <location>
        <begin position="12"/>
        <end position="45"/>
    </location>
</feature>
<protein>
    <submittedName>
        <fullName evidence="7">AI-2E family transporter</fullName>
    </submittedName>
</protein>
<feature type="transmembrane region" description="Helical" evidence="6">
    <location>
        <begin position="199"/>
        <end position="217"/>
    </location>
</feature>
<evidence type="ECO:0000256" key="2">
    <source>
        <dbReference type="ARBA" id="ARBA00009773"/>
    </source>
</evidence>
<dbReference type="Proteomes" id="UP000440694">
    <property type="component" value="Unassembled WGS sequence"/>
</dbReference>
<dbReference type="GO" id="GO:0016020">
    <property type="term" value="C:membrane"/>
    <property type="evidence" value="ECO:0007669"/>
    <property type="project" value="UniProtKB-SubCell"/>
</dbReference>
<evidence type="ECO:0000256" key="6">
    <source>
        <dbReference type="SAM" id="Phobius"/>
    </source>
</evidence>
<dbReference type="PANTHER" id="PTHR21716">
    <property type="entry name" value="TRANSMEMBRANE PROTEIN"/>
    <property type="match status" value="1"/>
</dbReference>
<proteinExistence type="inferred from homology"/>
<evidence type="ECO:0000256" key="4">
    <source>
        <dbReference type="ARBA" id="ARBA00022989"/>
    </source>
</evidence>
<evidence type="ECO:0000256" key="1">
    <source>
        <dbReference type="ARBA" id="ARBA00004141"/>
    </source>
</evidence>
<keyword evidence="5 6" id="KW-0472">Membrane</keyword>
<feature type="transmembrane region" description="Helical" evidence="6">
    <location>
        <begin position="229"/>
        <end position="250"/>
    </location>
</feature>
<feature type="transmembrane region" description="Helical" evidence="6">
    <location>
        <begin position="295"/>
        <end position="328"/>
    </location>
</feature>
<dbReference type="Pfam" id="PF01594">
    <property type="entry name" value="AI-2E_transport"/>
    <property type="match status" value="1"/>
</dbReference>
<reference evidence="7 8" key="1">
    <citation type="submission" date="2019-11" db="EMBL/GenBank/DDBJ databases">
        <title>Identification of a novel strain.</title>
        <authorList>
            <person name="Xu Q."/>
            <person name="Wang G."/>
        </authorList>
    </citation>
    <scope>NUCLEOTIDE SEQUENCE [LARGE SCALE GENOMIC DNA]</scope>
    <source>
        <strain evidence="8">xq</strain>
    </source>
</reference>
<keyword evidence="4 6" id="KW-1133">Transmembrane helix</keyword>
<dbReference type="AlphaFoldDB" id="A0A6I3KER3"/>
<organism evidence="7 8">
    <name type="scientific">Hyphomicrobium album</name>
    <dbReference type="NCBI Taxonomy" id="2665159"/>
    <lineage>
        <taxon>Bacteria</taxon>
        <taxon>Pseudomonadati</taxon>
        <taxon>Pseudomonadota</taxon>
        <taxon>Alphaproteobacteria</taxon>
        <taxon>Hyphomicrobiales</taxon>
        <taxon>Hyphomicrobiaceae</taxon>
        <taxon>Hyphomicrobium</taxon>
    </lineage>
</organism>
<dbReference type="PANTHER" id="PTHR21716:SF64">
    <property type="entry name" value="AI-2 TRANSPORT PROTEIN TQSA"/>
    <property type="match status" value="1"/>
</dbReference>
<keyword evidence="3 6" id="KW-0812">Transmembrane</keyword>
<comment type="subcellular location">
    <subcellularLocation>
        <location evidence="1">Membrane</location>
        <topology evidence="1">Multi-pass membrane protein</topology>
    </subcellularLocation>
</comment>
<dbReference type="RefSeq" id="WP_154738514.1">
    <property type="nucleotide sequence ID" value="NZ_WMBQ01000001.1"/>
</dbReference>
<keyword evidence="8" id="KW-1185">Reference proteome</keyword>
<evidence type="ECO:0000313" key="7">
    <source>
        <dbReference type="EMBL" id="MTD94035.1"/>
    </source>
</evidence>
<feature type="transmembrane region" description="Helical" evidence="6">
    <location>
        <begin position="140"/>
        <end position="162"/>
    </location>
</feature>
<name>A0A6I3KER3_9HYPH</name>
<evidence type="ECO:0000313" key="8">
    <source>
        <dbReference type="Proteomes" id="UP000440694"/>
    </source>
</evidence>
<evidence type="ECO:0000256" key="5">
    <source>
        <dbReference type="ARBA" id="ARBA00023136"/>
    </source>
</evidence>
<dbReference type="GO" id="GO:0055085">
    <property type="term" value="P:transmembrane transport"/>
    <property type="evidence" value="ECO:0007669"/>
    <property type="project" value="TreeGrafter"/>
</dbReference>
<sequence>MASADSEKLRSIGISIIAVGVVIAGLVLGRSFLIPLAIAVLLWNLLEALIDGFRRVGIGRVRLPRSIAALLAIAAVSFFVYLIVNILLAQGGAVAEAWPHYGERLKSIAADLALWLGPDYSAKVREVIGRVDLTRHAAGLFVTAQSLLLNAILIVLYVGFLMGERRYVSQKIAALFPDAGQARDTDKMLSAISGGIRRYIWIKTLISLLTALLSYAVLRGLGVDFAETWALLIFFLNYIPNIGSVIGVIFPTVLALVQFDTLVPFFTIGIGLTAIQLIIGNVVDPMLTGRSLNMSSFAIVLLLAFWGTIWGVVGMFLCVPIMMLMMIVCANVPSWRWVAVLLSKDGRIDVQPPGPIPNSQR</sequence>
<dbReference type="InterPro" id="IPR002549">
    <property type="entry name" value="AI-2E-like"/>
</dbReference>
<comment type="similarity">
    <text evidence="2">Belongs to the autoinducer-2 exporter (AI-2E) (TC 2.A.86) family.</text>
</comment>
<feature type="transmembrane region" description="Helical" evidence="6">
    <location>
        <begin position="262"/>
        <end position="283"/>
    </location>
</feature>
<accession>A0A6I3KER3</accession>
<gene>
    <name evidence="7" type="ORF">GIW81_06750</name>
</gene>
<feature type="transmembrane region" description="Helical" evidence="6">
    <location>
        <begin position="66"/>
        <end position="88"/>
    </location>
</feature>